<name>A0ACC2JUU7_9PEZI</name>
<accession>A0ACC2JUU7</accession>
<reference evidence="1" key="1">
    <citation type="submission" date="2022-12" db="EMBL/GenBank/DDBJ databases">
        <title>Genome Sequence of Lasiodiplodia mahajangana.</title>
        <authorList>
            <person name="Buettner E."/>
        </authorList>
    </citation>
    <scope>NUCLEOTIDE SEQUENCE</scope>
    <source>
        <strain evidence="1">VT137</strain>
    </source>
</reference>
<comment type="caution">
    <text evidence="1">The sequence shown here is derived from an EMBL/GenBank/DDBJ whole genome shotgun (WGS) entry which is preliminary data.</text>
</comment>
<protein>
    <submittedName>
        <fullName evidence="1">Uncharacterized protein</fullName>
    </submittedName>
</protein>
<dbReference type="EMBL" id="JAPUUL010000385">
    <property type="protein sequence ID" value="KAJ8130973.1"/>
    <property type="molecule type" value="Genomic_DNA"/>
</dbReference>
<dbReference type="Proteomes" id="UP001153332">
    <property type="component" value="Unassembled WGS sequence"/>
</dbReference>
<evidence type="ECO:0000313" key="1">
    <source>
        <dbReference type="EMBL" id="KAJ8130973.1"/>
    </source>
</evidence>
<keyword evidence="2" id="KW-1185">Reference proteome</keyword>
<sequence>MAESKNRVTEVKSLGEDVASYFTDPRIRFTGFAGLGNHGGALILTEEASDEHEARTVVVKYSYGSLSFDERTNADNDLRNEYHLLKRLQGAEHIVQLVPMADCSINIPGTSNGKATYYESILSQQSQKASVEVSQSMTASTRRCPTFALEHLPYSLILGEGNLKMMKLQTGELDLSRTVMMRLCCLGIREHTPFALLDRAILYYYEDELGVEHDVQTRAPKVLRGNPIIDPQLRHLLVRCMAYPYSEIPSLKPVLEETEKAIRDKGPNYPGLVTPLAAALGVSETDDAIREFFQRFIYNAG</sequence>
<evidence type="ECO:0000313" key="2">
    <source>
        <dbReference type="Proteomes" id="UP001153332"/>
    </source>
</evidence>
<organism evidence="1 2">
    <name type="scientific">Lasiodiplodia mahajangana</name>
    <dbReference type="NCBI Taxonomy" id="1108764"/>
    <lineage>
        <taxon>Eukaryota</taxon>
        <taxon>Fungi</taxon>
        <taxon>Dikarya</taxon>
        <taxon>Ascomycota</taxon>
        <taxon>Pezizomycotina</taxon>
        <taxon>Dothideomycetes</taxon>
        <taxon>Dothideomycetes incertae sedis</taxon>
        <taxon>Botryosphaeriales</taxon>
        <taxon>Botryosphaeriaceae</taxon>
        <taxon>Lasiodiplodia</taxon>
    </lineage>
</organism>
<gene>
    <name evidence="1" type="ORF">O1611_g2655</name>
</gene>
<proteinExistence type="predicted"/>